<dbReference type="EMBL" id="AORC01000009">
    <property type="protein sequence ID" value="EYT49414.1"/>
    <property type="molecule type" value="Genomic_DNA"/>
</dbReference>
<dbReference type="HOGENOM" id="CLU_1944582_0_0_11"/>
<dbReference type="Proteomes" id="UP000019754">
    <property type="component" value="Unassembled WGS sequence"/>
</dbReference>
<dbReference type="STRING" id="1249481.D641_0108295"/>
<comment type="caution">
    <text evidence="2">The sequence shown here is derived from an EMBL/GenBank/DDBJ whole genome shotgun (WGS) entry which is preliminary data.</text>
</comment>
<feature type="region of interest" description="Disordered" evidence="1">
    <location>
        <begin position="122"/>
        <end position="144"/>
    </location>
</feature>
<keyword evidence="3" id="KW-1185">Reference proteome</keyword>
<organism evidence="2 3">
    <name type="scientific">Brachybacterium muris UCD-AY4</name>
    <dbReference type="NCBI Taxonomy" id="1249481"/>
    <lineage>
        <taxon>Bacteria</taxon>
        <taxon>Bacillati</taxon>
        <taxon>Actinomycetota</taxon>
        <taxon>Actinomycetes</taxon>
        <taxon>Micrococcales</taxon>
        <taxon>Dermabacteraceae</taxon>
        <taxon>Brachybacterium</taxon>
    </lineage>
</organism>
<dbReference type="AlphaFoldDB" id="A0A022L0L1"/>
<protein>
    <submittedName>
        <fullName evidence="2">Immediate-early protein IE180</fullName>
    </submittedName>
</protein>
<gene>
    <name evidence="2" type="ORF">D641_0108295</name>
</gene>
<reference evidence="2 3" key="1">
    <citation type="journal article" date="2013" name="Genome Announc.">
        <title>Draft genome sequence of an Actinobacterium, Brachybacterium muris strain UCD-AY4.</title>
        <authorList>
            <person name="Lo J.R."/>
            <person name="Lang J.M."/>
            <person name="Darling A.E."/>
            <person name="Eisen J.A."/>
            <person name="Coil D.A."/>
        </authorList>
    </citation>
    <scope>NUCLEOTIDE SEQUENCE [LARGE SCALE GENOMIC DNA]</scope>
    <source>
        <strain evidence="2 3">UCD-AY4</strain>
    </source>
</reference>
<sequence length="144" mass="16095">MTVAERQEKLLMVLRGDAQAARRDVAAFFDVRGWVPRVRDDGSVAYEFGNRGRTVLLGALAGKQFFLTGIVELREDTHTTDVVYRWGPGAGLALGGTLGRRRADRVHEETAAALQQHLEGTGRLLRTRRGQETQTGDADRRRRH</sequence>
<evidence type="ECO:0000256" key="1">
    <source>
        <dbReference type="SAM" id="MobiDB-lite"/>
    </source>
</evidence>
<accession>A0A022L0L1</accession>
<evidence type="ECO:0000313" key="3">
    <source>
        <dbReference type="Proteomes" id="UP000019754"/>
    </source>
</evidence>
<evidence type="ECO:0000313" key="2">
    <source>
        <dbReference type="EMBL" id="EYT49414.1"/>
    </source>
</evidence>
<name>A0A022L0L1_9MICO</name>
<proteinExistence type="predicted"/>